<dbReference type="EMBL" id="VIVN01000011">
    <property type="protein sequence ID" value="TWD96506.1"/>
    <property type="molecule type" value="Genomic_DNA"/>
</dbReference>
<gene>
    <name evidence="1" type="ORF">FB550_111166</name>
</gene>
<name>A0A561CZ45_9BACI</name>
<reference evidence="1 2" key="1">
    <citation type="submission" date="2019-06" db="EMBL/GenBank/DDBJ databases">
        <title>Sorghum-associated microbial communities from plants grown in Nebraska, USA.</title>
        <authorList>
            <person name="Schachtman D."/>
        </authorList>
    </citation>
    <scope>NUCLEOTIDE SEQUENCE [LARGE SCALE GENOMIC DNA]</scope>
    <source>
        <strain evidence="1 2">2482</strain>
    </source>
</reference>
<dbReference type="InterPro" id="IPR018540">
    <property type="entry name" value="Spo0E-like"/>
</dbReference>
<dbReference type="SUPFAM" id="SSF140500">
    <property type="entry name" value="BAS1536-like"/>
    <property type="match status" value="1"/>
</dbReference>
<dbReference type="GO" id="GO:0046983">
    <property type="term" value="F:protein dimerization activity"/>
    <property type="evidence" value="ECO:0007669"/>
    <property type="project" value="InterPro"/>
</dbReference>
<evidence type="ECO:0000313" key="2">
    <source>
        <dbReference type="Proteomes" id="UP000319671"/>
    </source>
</evidence>
<protein>
    <submittedName>
        <fullName evidence="1">Spo0E like sporulation regulatory protein</fullName>
    </submittedName>
</protein>
<dbReference type="RefSeq" id="WP_144566986.1">
    <property type="nucleotide sequence ID" value="NZ_VIVN01000011.1"/>
</dbReference>
<dbReference type="Gene3D" id="4.10.280.10">
    <property type="entry name" value="Helix-loop-helix DNA-binding domain"/>
    <property type="match status" value="1"/>
</dbReference>
<proteinExistence type="predicted"/>
<dbReference type="Proteomes" id="UP000319671">
    <property type="component" value="Unassembled WGS sequence"/>
</dbReference>
<dbReference type="Pfam" id="PF09388">
    <property type="entry name" value="SpoOE-like"/>
    <property type="match status" value="1"/>
</dbReference>
<sequence length="64" mass="7532">MDMEPIVIGPFALREYIECLREELIDIGQKLGFSHHLTIQASVKLDYFLNEYKKVNDNRSDYPN</sequence>
<dbReference type="InterPro" id="IPR036638">
    <property type="entry name" value="HLH_DNA-bd_sf"/>
</dbReference>
<organism evidence="1 2">
    <name type="scientific">Neobacillus bataviensis</name>
    <dbReference type="NCBI Taxonomy" id="220685"/>
    <lineage>
        <taxon>Bacteria</taxon>
        <taxon>Bacillati</taxon>
        <taxon>Bacillota</taxon>
        <taxon>Bacilli</taxon>
        <taxon>Bacillales</taxon>
        <taxon>Bacillaceae</taxon>
        <taxon>Neobacillus</taxon>
    </lineage>
</organism>
<dbReference type="AlphaFoldDB" id="A0A561CZ45"/>
<keyword evidence="2" id="KW-1185">Reference proteome</keyword>
<evidence type="ECO:0000313" key="1">
    <source>
        <dbReference type="EMBL" id="TWD96506.1"/>
    </source>
</evidence>
<dbReference type="InterPro" id="IPR037208">
    <property type="entry name" value="Spo0E-like_sf"/>
</dbReference>
<dbReference type="GO" id="GO:0043937">
    <property type="term" value="P:regulation of sporulation"/>
    <property type="evidence" value="ECO:0007669"/>
    <property type="project" value="InterPro"/>
</dbReference>
<accession>A0A561CZ45</accession>
<comment type="caution">
    <text evidence="1">The sequence shown here is derived from an EMBL/GenBank/DDBJ whole genome shotgun (WGS) entry which is preliminary data.</text>
</comment>